<organism evidence="3 4">
    <name type="scientific">Chaetomidium leptoderma</name>
    <dbReference type="NCBI Taxonomy" id="669021"/>
    <lineage>
        <taxon>Eukaryota</taxon>
        <taxon>Fungi</taxon>
        <taxon>Dikarya</taxon>
        <taxon>Ascomycota</taxon>
        <taxon>Pezizomycotina</taxon>
        <taxon>Sordariomycetes</taxon>
        <taxon>Sordariomycetidae</taxon>
        <taxon>Sordariales</taxon>
        <taxon>Chaetomiaceae</taxon>
        <taxon>Chaetomidium</taxon>
    </lineage>
</organism>
<feature type="compositionally biased region" description="Low complexity" evidence="1">
    <location>
        <begin position="199"/>
        <end position="218"/>
    </location>
</feature>
<accession>A0AAN6VNP2</accession>
<comment type="caution">
    <text evidence="3">The sequence shown here is derived from an EMBL/GenBank/DDBJ whole genome shotgun (WGS) entry which is preliminary data.</text>
</comment>
<evidence type="ECO:0000256" key="1">
    <source>
        <dbReference type="SAM" id="MobiDB-lite"/>
    </source>
</evidence>
<evidence type="ECO:0000313" key="4">
    <source>
        <dbReference type="Proteomes" id="UP001302745"/>
    </source>
</evidence>
<dbReference type="AlphaFoldDB" id="A0AAN6VNP2"/>
<protein>
    <submittedName>
        <fullName evidence="3">Uncharacterized protein</fullName>
    </submittedName>
</protein>
<dbReference type="EMBL" id="MU856908">
    <property type="protein sequence ID" value="KAK4154600.1"/>
    <property type="molecule type" value="Genomic_DNA"/>
</dbReference>
<feature type="transmembrane region" description="Helical" evidence="2">
    <location>
        <begin position="247"/>
        <end position="274"/>
    </location>
</feature>
<proteinExistence type="predicted"/>
<keyword evidence="2" id="KW-0472">Membrane</keyword>
<evidence type="ECO:0000313" key="3">
    <source>
        <dbReference type="EMBL" id="KAK4154600.1"/>
    </source>
</evidence>
<keyword evidence="4" id="KW-1185">Reference proteome</keyword>
<reference evidence="3" key="2">
    <citation type="submission" date="2023-05" db="EMBL/GenBank/DDBJ databases">
        <authorList>
            <consortium name="Lawrence Berkeley National Laboratory"/>
            <person name="Steindorff A."/>
            <person name="Hensen N."/>
            <person name="Bonometti L."/>
            <person name="Westerberg I."/>
            <person name="Brannstrom I.O."/>
            <person name="Guillou S."/>
            <person name="Cros-Aarteil S."/>
            <person name="Calhoun S."/>
            <person name="Haridas S."/>
            <person name="Kuo A."/>
            <person name="Mondo S."/>
            <person name="Pangilinan J."/>
            <person name="Riley R."/>
            <person name="Labutti K."/>
            <person name="Andreopoulos B."/>
            <person name="Lipzen A."/>
            <person name="Chen C."/>
            <person name="Yanf M."/>
            <person name="Daum C."/>
            <person name="Ng V."/>
            <person name="Clum A."/>
            <person name="Ohm R."/>
            <person name="Martin F."/>
            <person name="Silar P."/>
            <person name="Natvig D."/>
            <person name="Lalanne C."/>
            <person name="Gautier V."/>
            <person name="Ament-Velasquez S.L."/>
            <person name="Kruys A."/>
            <person name="Hutchinson M.I."/>
            <person name="Powell A.J."/>
            <person name="Barry K."/>
            <person name="Miller A.N."/>
            <person name="Grigoriev I.V."/>
            <person name="Debuchy R."/>
            <person name="Gladieux P."/>
            <person name="Thoren M.H."/>
            <person name="Johannesson H."/>
        </authorList>
    </citation>
    <scope>NUCLEOTIDE SEQUENCE</scope>
    <source>
        <strain evidence="3">CBS 538.74</strain>
    </source>
</reference>
<keyword evidence="2" id="KW-0812">Transmembrane</keyword>
<reference evidence="3" key="1">
    <citation type="journal article" date="2023" name="Mol. Phylogenet. Evol.">
        <title>Genome-scale phylogeny and comparative genomics of the fungal order Sordariales.</title>
        <authorList>
            <person name="Hensen N."/>
            <person name="Bonometti L."/>
            <person name="Westerberg I."/>
            <person name="Brannstrom I.O."/>
            <person name="Guillou S."/>
            <person name="Cros-Aarteil S."/>
            <person name="Calhoun S."/>
            <person name="Haridas S."/>
            <person name="Kuo A."/>
            <person name="Mondo S."/>
            <person name="Pangilinan J."/>
            <person name="Riley R."/>
            <person name="LaButti K."/>
            <person name="Andreopoulos B."/>
            <person name="Lipzen A."/>
            <person name="Chen C."/>
            <person name="Yan M."/>
            <person name="Daum C."/>
            <person name="Ng V."/>
            <person name="Clum A."/>
            <person name="Steindorff A."/>
            <person name="Ohm R.A."/>
            <person name="Martin F."/>
            <person name="Silar P."/>
            <person name="Natvig D.O."/>
            <person name="Lalanne C."/>
            <person name="Gautier V."/>
            <person name="Ament-Velasquez S.L."/>
            <person name="Kruys A."/>
            <person name="Hutchinson M.I."/>
            <person name="Powell A.J."/>
            <person name="Barry K."/>
            <person name="Miller A.N."/>
            <person name="Grigoriev I.V."/>
            <person name="Debuchy R."/>
            <person name="Gladieux P."/>
            <person name="Hiltunen Thoren M."/>
            <person name="Johannesson H."/>
        </authorList>
    </citation>
    <scope>NUCLEOTIDE SEQUENCE</scope>
    <source>
        <strain evidence="3">CBS 538.74</strain>
    </source>
</reference>
<keyword evidence="2" id="KW-1133">Transmembrane helix</keyword>
<sequence length="340" mass="35317">MSVTNTDLTVGSLSGTPVLFWPVPTPWPSSSGCDEYLYRQWGDGTILAWDPVYTSFGTGSESCLSPQQRWWWLQGTTQDPSKALGPTFVCPEAYNAVRSTVLDRNTEAQTQFTYCCPPSIIQCTSTATPGVTLSYQSLTFLFDTLTATGEDGTVTRQTNTRNTNVAASTVVQSSAATVYAPAVNGYNLVRGQGQGQGQAGTSATDTGAARSDTGAAATTPPPPGTSSDVSTTQCSGSAAQPSGGAPLLAPGAIAGIVVGAVLGLGLLALGAFFVQKRYRHSEAAVDRPDPVTWKGGAARDYYYNGGGPPPHGLVASEMPVGNQAQELPHGIYAHELPGAK</sequence>
<name>A0AAN6VNP2_9PEZI</name>
<evidence type="ECO:0000256" key="2">
    <source>
        <dbReference type="SAM" id="Phobius"/>
    </source>
</evidence>
<feature type="region of interest" description="Disordered" evidence="1">
    <location>
        <begin position="193"/>
        <end position="242"/>
    </location>
</feature>
<dbReference type="Proteomes" id="UP001302745">
    <property type="component" value="Unassembled WGS sequence"/>
</dbReference>
<gene>
    <name evidence="3" type="ORF">C8A00DRAFT_42670</name>
</gene>